<keyword evidence="2" id="KW-1185">Reference proteome</keyword>
<accession>A0AAE1FAR5</accession>
<reference evidence="1" key="1">
    <citation type="submission" date="2023-10" db="EMBL/GenBank/DDBJ databases">
        <title>Genome assemblies of two species of porcelain crab, Petrolisthes cinctipes and Petrolisthes manimaculis (Anomura: Porcellanidae).</title>
        <authorList>
            <person name="Angst P."/>
        </authorList>
    </citation>
    <scope>NUCLEOTIDE SEQUENCE</scope>
    <source>
        <strain evidence="1">PB745_01</strain>
        <tissue evidence="1">Gill</tissue>
    </source>
</reference>
<name>A0AAE1FAR5_PETCI</name>
<organism evidence="1 2">
    <name type="scientific">Petrolisthes cinctipes</name>
    <name type="common">Flat porcelain crab</name>
    <dbReference type="NCBI Taxonomy" id="88211"/>
    <lineage>
        <taxon>Eukaryota</taxon>
        <taxon>Metazoa</taxon>
        <taxon>Ecdysozoa</taxon>
        <taxon>Arthropoda</taxon>
        <taxon>Crustacea</taxon>
        <taxon>Multicrustacea</taxon>
        <taxon>Malacostraca</taxon>
        <taxon>Eumalacostraca</taxon>
        <taxon>Eucarida</taxon>
        <taxon>Decapoda</taxon>
        <taxon>Pleocyemata</taxon>
        <taxon>Anomura</taxon>
        <taxon>Galatheoidea</taxon>
        <taxon>Porcellanidae</taxon>
        <taxon>Petrolisthes</taxon>
    </lineage>
</organism>
<protein>
    <submittedName>
        <fullName evidence="1">Uncharacterized protein</fullName>
    </submittedName>
</protein>
<evidence type="ECO:0000313" key="1">
    <source>
        <dbReference type="EMBL" id="KAK3869627.1"/>
    </source>
</evidence>
<dbReference type="EMBL" id="JAWQEG010002806">
    <property type="protein sequence ID" value="KAK3869627.1"/>
    <property type="molecule type" value="Genomic_DNA"/>
</dbReference>
<evidence type="ECO:0000313" key="2">
    <source>
        <dbReference type="Proteomes" id="UP001286313"/>
    </source>
</evidence>
<proteinExistence type="predicted"/>
<dbReference type="Proteomes" id="UP001286313">
    <property type="component" value="Unassembled WGS sequence"/>
</dbReference>
<comment type="caution">
    <text evidence="1">The sequence shown here is derived from an EMBL/GenBank/DDBJ whole genome shotgun (WGS) entry which is preliminary data.</text>
</comment>
<sequence>MVRWRGWKELREGDVAGLLDWDWEQSVSGERGYGELADTLVDANLLEPGACPSTLALQQTTHQLEVQPLPTLPPQPPQPVTADHHAIFQRLNDLSSLFRQLQQPPPPLHHQQQQHQAPQDWCYYHQRFGNLAWNCRPPCGWTPPGAHTRPTLTYRNQGNE</sequence>
<dbReference type="AlphaFoldDB" id="A0AAE1FAR5"/>
<gene>
    <name evidence="1" type="ORF">Pcinc_025073</name>
</gene>